<dbReference type="Proteomes" id="UP000036681">
    <property type="component" value="Unplaced"/>
</dbReference>
<reference evidence="2" key="1">
    <citation type="submission" date="2017-02" db="UniProtKB">
        <authorList>
            <consortium name="WormBaseParasite"/>
        </authorList>
    </citation>
    <scope>IDENTIFICATION</scope>
</reference>
<name>A0A0M3IHS6_ASCLU</name>
<sequence length="373" mass="42085">MTSVHSYARDLSPKYETKVPYGSNFPFEFNGSRTTAQIPQVKNDDLINRNTLRSCDILSPSSVSSCSYSRLSHNGNFMELAWKRARKGISDADNANRVSDTQNMTASIECGSSLFNGFHDQLPHRSSFISPTIQSGNSHSFALKNTAFGNIRTVVPSNSNDVYPLSKCQPCSSKIFTTSITTPSRTAYGVPISNISNADGGILSGTPLRSNQVVKFSCRLSSSDRTSMSIQKRKRSNSPLEGHSCKGTMYLFNEEEAHLEKPSSSGELPSPDINIERMKEKKLSMRARVKENEEVIEHTYTGHSSWPSNIPQKVQQHSSIWLKLYELLYTATSMVGIYRDLNISAEFFWFRSQLSSHWTMKWIWQVRFKPLFR</sequence>
<keyword evidence="1" id="KW-1185">Reference proteome</keyword>
<organism evidence="1 2">
    <name type="scientific">Ascaris lumbricoides</name>
    <name type="common">Giant roundworm</name>
    <dbReference type="NCBI Taxonomy" id="6252"/>
    <lineage>
        <taxon>Eukaryota</taxon>
        <taxon>Metazoa</taxon>
        <taxon>Ecdysozoa</taxon>
        <taxon>Nematoda</taxon>
        <taxon>Chromadorea</taxon>
        <taxon>Rhabditida</taxon>
        <taxon>Spirurina</taxon>
        <taxon>Ascaridomorpha</taxon>
        <taxon>Ascaridoidea</taxon>
        <taxon>Ascarididae</taxon>
        <taxon>Ascaris</taxon>
    </lineage>
</organism>
<evidence type="ECO:0000313" key="1">
    <source>
        <dbReference type="Proteomes" id="UP000036681"/>
    </source>
</evidence>
<proteinExistence type="predicted"/>
<protein>
    <submittedName>
        <fullName evidence="2">Uncharacterized protein</fullName>
    </submittedName>
</protein>
<evidence type="ECO:0000313" key="2">
    <source>
        <dbReference type="WBParaSite" id="ALUE_0001801201-mRNA-1"/>
    </source>
</evidence>
<dbReference type="AlphaFoldDB" id="A0A0M3IHS6"/>
<accession>A0A0M3IHS6</accession>
<dbReference type="WBParaSite" id="ALUE_0001801201-mRNA-1">
    <property type="protein sequence ID" value="ALUE_0001801201-mRNA-1"/>
    <property type="gene ID" value="ALUE_0001801201"/>
</dbReference>